<evidence type="ECO:0000313" key="1">
    <source>
        <dbReference type="EMBL" id="RDX50171.1"/>
    </source>
</evidence>
<protein>
    <submittedName>
        <fullName evidence="1">Uncharacterized protein</fullName>
    </submittedName>
</protein>
<dbReference type="PANTHER" id="PTHR42100">
    <property type="entry name" value="OXIDOREDUCTASE 178 KDA SUBUNIT, PUTATIVE (AFU_ORTHOLOGUE AFUA_8G04320)-RELATED"/>
    <property type="match status" value="1"/>
</dbReference>
<proteinExistence type="predicted"/>
<dbReference type="Proteomes" id="UP000256964">
    <property type="component" value="Unassembled WGS sequence"/>
</dbReference>
<dbReference type="OrthoDB" id="2120038at2759"/>
<keyword evidence="2" id="KW-1185">Reference proteome</keyword>
<sequence length="158" mass="17597">MSLARAAGAVVGPSKRAGTTLLQRRAASSHAHDEHHHEEYHDTNVYEPEVFNTPFWRRAAIAAVGIVAFYKYAPAPGDENPIAKYISSTMTPAKVYQDVSFKHLIGSAQISDDTKLMVDAKPPVVHRYRYPQRFEQYSPHLQPVGLKVSVGDVVVKRD</sequence>
<reference evidence="1 2" key="1">
    <citation type="journal article" date="2018" name="Biotechnol. Biofuels">
        <title>Integrative visual omics of the white-rot fungus Polyporus brumalis exposes the biotechnological potential of its oxidative enzymes for delignifying raw plant biomass.</title>
        <authorList>
            <person name="Miyauchi S."/>
            <person name="Rancon A."/>
            <person name="Drula E."/>
            <person name="Hage H."/>
            <person name="Chaduli D."/>
            <person name="Favel A."/>
            <person name="Grisel S."/>
            <person name="Henrissat B."/>
            <person name="Herpoel-Gimbert I."/>
            <person name="Ruiz-Duenas F.J."/>
            <person name="Chevret D."/>
            <person name="Hainaut M."/>
            <person name="Lin J."/>
            <person name="Wang M."/>
            <person name="Pangilinan J."/>
            <person name="Lipzen A."/>
            <person name="Lesage-Meessen L."/>
            <person name="Navarro D."/>
            <person name="Riley R."/>
            <person name="Grigoriev I.V."/>
            <person name="Zhou S."/>
            <person name="Raouche S."/>
            <person name="Rosso M.N."/>
        </authorList>
    </citation>
    <scope>NUCLEOTIDE SEQUENCE [LARGE SCALE GENOMIC DNA]</scope>
    <source>
        <strain evidence="1 2">BRFM 1820</strain>
    </source>
</reference>
<organism evidence="1 2">
    <name type="scientific">Lentinus brumalis</name>
    <dbReference type="NCBI Taxonomy" id="2498619"/>
    <lineage>
        <taxon>Eukaryota</taxon>
        <taxon>Fungi</taxon>
        <taxon>Dikarya</taxon>
        <taxon>Basidiomycota</taxon>
        <taxon>Agaricomycotina</taxon>
        <taxon>Agaricomycetes</taxon>
        <taxon>Polyporales</taxon>
        <taxon>Polyporaceae</taxon>
        <taxon>Lentinus</taxon>
    </lineage>
</organism>
<gene>
    <name evidence="1" type="ORF">OH76DRAFT_1438051</name>
</gene>
<accession>A0A371DCA5</accession>
<dbReference type="InterPro" id="IPR034444">
    <property type="entry name" value="Nuo17.8"/>
</dbReference>
<name>A0A371DCA5_9APHY</name>
<dbReference type="AlphaFoldDB" id="A0A371DCA5"/>
<dbReference type="PANTHER" id="PTHR42100:SF1">
    <property type="entry name" value="OXIDOREDUCTASE 178 KDA SUBUNIT, PUTATIVE (AFU_ORTHOLOGUE AFUA_8G04320)-RELATED"/>
    <property type="match status" value="1"/>
</dbReference>
<dbReference type="GO" id="GO:0005739">
    <property type="term" value="C:mitochondrion"/>
    <property type="evidence" value="ECO:0007669"/>
    <property type="project" value="InterPro"/>
</dbReference>
<evidence type="ECO:0000313" key="2">
    <source>
        <dbReference type="Proteomes" id="UP000256964"/>
    </source>
</evidence>
<dbReference type="STRING" id="139420.A0A371DCA5"/>
<dbReference type="EMBL" id="KZ857401">
    <property type="protein sequence ID" value="RDX50171.1"/>
    <property type="molecule type" value="Genomic_DNA"/>
</dbReference>